<proteinExistence type="predicted"/>
<evidence type="ECO:0000259" key="2">
    <source>
        <dbReference type="Pfam" id="PF01433"/>
    </source>
</evidence>
<evidence type="ECO:0000313" key="4">
    <source>
        <dbReference type="Proteomes" id="UP000784793"/>
    </source>
</evidence>
<dbReference type="AlphaFoldDB" id="A0A921FIX4"/>
<reference evidence="3" key="1">
    <citation type="journal article" date="2021" name="PeerJ">
        <title>Extensive microbial diversity within the chicken gut microbiome revealed by metagenomics and culture.</title>
        <authorList>
            <person name="Gilroy R."/>
            <person name="Ravi A."/>
            <person name="Getino M."/>
            <person name="Pursley I."/>
            <person name="Horton D.L."/>
            <person name="Alikhan N.F."/>
            <person name="Baker D."/>
            <person name="Gharbi K."/>
            <person name="Hall N."/>
            <person name="Watson M."/>
            <person name="Adriaenssens E.M."/>
            <person name="Foster-Nyarko E."/>
            <person name="Jarju S."/>
            <person name="Secka A."/>
            <person name="Antonio M."/>
            <person name="Oren A."/>
            <person name="Chaudhuri R.R."/>
            <person name="La Ragione R."/>
            <person name="Hildebrand F."/>
            <person name="Pallen M.J."/>
        </authorList>
    </citation>
    <scope>NUCLEOTIDE SEQUENCE</scope>
    <source>
        <strain evidence="3">CHK194-22301</strain>
    </source>
</reference>
<feature type="signal peptide" evidence="1">
    <location>
        <begin position="1"/>
        <end position="26"/>
    </location>
</feature>
<sequence length="383" mass="43370">MTKKTAIMLSTAVITTLLSFNPPVQAASDPEIRATEYNIDVRLNPHKNQLTEKVTMHVVNNGKQTVKNLLVRNMAHGVLSYDHHHFKATKNTKTTIKSISTDGKKLSYTTGKDKSNLFVNKTLAAGESTNLTVNVITDVPKRADRFGYQAINHGKVYNLSFCFPSLSDYRDDKWNYHPYFDQGENRNVAISNFHVNFWAPKSYKVAASGQNSTKNGKTTINAQNMLEVAIVASNKFKVDHIFTNGVRVNNYYFAGKNSKTYNRLALMTAKDSFNIFTKKIDKYPYKELDMTEGLLGKNTGGMEYPGLVMINGTAFTKNKTKELRQMGYNELTEDVSHEIGHQWFYSTVGSDEYMEAWLDEGLTNFLENDVYDLTYTKSISFCC</sequence>
<dbReference type="GO" id="GO:0008270">
    <property type="term" value="F:zinc ion binding"/>
    <property type="evidence" value="ECO:0007669"/>
    <property type="project" value="InterPro"/>
</dbReference>
<dbReference type="PANTHER" id="PTHR45726">
    <property type="entry name" value="LEUKOTRIENE A-4 HYDROLASE"/>
    <property type="match status" value="1"/>
</dbReference>
<dbReference type="GO" id="GO:0008237">
    <property type="term" value="F:metallopeptidase activity"/>
    <property type="evidence" value="ECO:0007669"/>
    <property type="project" value="InterPro"/>
</dbReference>
<reference evidence="3" key="2">
    <citation type="submission" date="2021-09" db="EMBL/GenBank/DDBJ databases">
        <authorList>
            <person name="Gilroy R."/>
        </authorList>
    </citation>
    <scope>NUCLEOTIDE SEQUENCE</scope>
    <source>
        <strain evidence="3">CHK194-22301</strain>
    </source>
</reference>
<feature type="chain" id="PRO_5037312145" evidence="1">
    <location>
        <begin position="27"/>
        <end position="383"/>
    </location>
</feature>
<name>A0A921FIX4_9LACO</name>
<comment type="caution">
    <text evidence="3">The sequence shown here is derived from an EMBL/GenBank/DDBJ whole genome shotgun (WGS) entry which is preliminary data.</text>
</comment>
<dbReference type="InterPro" id="IPR014782">
    <property type="entry name" value="Peptidase_M1_dom"/>
</dbReference>
<dbReference type="InterPro" id="IPR034015">
    <property type="entry name" value="M1_LTA4H"/>
</dbReference>
<evidence type="ECO:0000256" key="1">
    <source>
        <dbReference type="SAM" id="SignalP"/>
    </source>
</evidence>
<dbReference type="SUPFAM" id="SSF55486">
    <property type="entry name" value="Metalloproteases ('zincins'), catalytic domain"/>
    <property type="match status" value="1"/>
</dbReference>
<dbReference type="Proteomes" id="UP000784793">
    <property type="component" value="Unassembled WGS sequence"/>
</dbReference>
<accession>A0A921FIX4</accession>
<evidence type="ECO:0000313" key="3">
    <source>
        <dbReference type="EMBL" id="HJF10863.1"/>
    </source>
</evidence>
<keyword evidence="1" id="KW-0732">Signal</keyword>
<protein>
    <submittedName>
        <fullName evidence="3">M1 family peptidase</fullName>
    </submittedName>
</protein>
<dbReference type="Gene3D" id="1.10.390.10">
    <property type="entry name" value="Neutral Protease Domain 2"/>
    <property type="match status" value="1"/>
</dbReference>
<dbReference type="PANTHER" id="PTHR45726:SF3">
    <property type="entry name" value="LEUKOTRIENE A-4 HYDROLASE"/>
    <property type="match status" value="1"/>
</dbReference>
<gene>
    <name evidence="3" type="ORF">K8V23_08805</name>
</gene>
<dbReference type="Pfam" id="PF01433">
    <property type="entry name" value="Peptidase_M1"/>
    <property type="match status" value="1"/>
</dbReference>
<feature type="domain" description="Peptidase M1 membrane alanine aminopeptidase" evidence="2">
    <location>
        <begin position="268"/>
        <end position="375"/>
    </location>
</feature>
<dbReference type="InterPro" id="IPR027268">
    <property type="entry name" value="Peptidase_M4/M1_CTD_sf"/>
</dbReference>
<organism evidence="3 4">
    <name type="scientific">Lactobacillus crispatus</name>
    <dbReference type="NCBI Taxonomy" id="47770"/>
    <lineage>
        <taxon>Bacteria</taxon>
        <taxon>Bacillati</taxon>
        <taxon>Bacillota</taxon>
        <taxon>Bacilli</taxon>
        <taxon>Lactobacillales</taxon>
        <taxon>Lactobacillaceae</taxon>
        <taxon>Lactobacillus</taxon>
    </lineage>
</organism>
<dbReference type="EMBL" id="DYXB01000143">
    <property type="protein sequence ID" value="HJF10863.1"/>
    <property type="molecule type" value="Genomic_DNA"/>
</dbReference>